<dbReference type="SMART" id="SM01174">
    <property type="entry name" value="DUF4205"/>
    <property type="match status" value="1"/>
</dbReference>
<name>A0A8S1IRW2_9CHLO</name>
<feature type="domain" description="Deubiquitinating enzyme MINDY-3/4 conserved" evidence="2">
    <location>
        <begin position="76"/>
        <end position="398"/>
    </location>
</feature>
<dbReference type="Proteomes" id="UP000708148">
    <property type="component" value="Unassembled WGS sequence"/>
</dbReference>
<dbReference type="InterPro" id="IPR025257">
    <property type="entry name" value="MINDY-3/4_CD"/>
</dbReference>
<protein>
    <recommendedName>
        <fullName evidence="2">Deubiquitinating enzyme MINDY-3/4 conserved domain-containing protein</fullName>
    </recommendedName>
</protein>
<evidence type="ECO:0000259" key="2">
    <source>
        <dbReference type="SMART" id="SM01174"/>
    </source>
</evidence>
<evidence type="ECO:0000256" key="1">
    <source>
        <dbReference type="ARBA" id="ARBA00011074"/>
    </source>
</evidence>
<accession>A0A8S1IRW2</accession>
<evidence type="ECO:0000313" key="3">
    <source>
        <dbReference type="EMBL" id="CAD7697562.1"/>
    </source>
</evidence>
<dbReference type="GO" id="GO:0006508">
    <property type="term" value="P:proteolysis"/>
    <property type="evidence" value="ECO:0007669"/>
    <property type="project" value="UniProtKB-KW"/>
</dbReference>
<comment type="caution">
    <text evidence="3">The sequence shown here is derived from an EMBL/GenBank/DDBJ whole genome shotgun (WGS) entry which is preliminary data.</text>
</comment>
<dbReference type="PANTHER" id="PTHR12473">
    <property type="entry name" value="UBIQUITIN CARBOXYL-TERMINAL HYDROLASE MINDY-4-RELATED"/>
    <property type="match status" value="1"/>
</dbReference>
<dbReference type="InterPro" id="IPR039785">
    <property type="entry name" value="MINY3/4"/>
</dbReference>
<dbReference type="AlphaFoldDB" id="A0A8S1IRW2"/>
<gene>
    <name evidence="3" type="ORF">OSTQU699_LOCUS2923</name>
</gene>
<reference evidence="3" key="1">
    <citation type="submission" date="2020-12" db="EMBL/GenBank/DDBJ databases">
        <authorList>
            <person name="Iha C."/>
        </authorList>
    </citation>
    <scope>NUCLEOTIDE SEQUENCE</scope>
</reference>
<dbReference type="EMBL" id="CAJHUC010000675">
    <property type="protein sequence ID" value="CAD7697562.1"/>
    <property type="molecule type" value="Genomic_DNA"/>
</dbReference>
<keyword evidence="4" id="KW-1185">Reference proteome</keyword>
<dbReference type="GO" id="GO:0004843">
    <property type="term" value="F:cysteine-type deubiquitinase activity"/>
    <property type="evidence" value="ECO:0007669"/>
    <property type="project" value="UniProtKB-EC"/>
</dbReference>
<dbReference type="PANTHER" id="PTHR12473:SF8">
    <property type="entry name" value="UBIQUITIN CARBOXYL-TERMINAL HYDROLASE MINDY-4-RELATED"/>
    <property type="match status" value="1"/>
</dbReference>
<dbReference type="GO" id="GO:1990380">
    <property type="term" value="F:K48-linked deubiquitinase activity"/>
    <property type="evidence" value="ECO:0007669"/>
    <property type="project" value="InterPro"/>
</dbReference>
<dbReference type="GO" id="GO:0071108">
    <property type="term" value="P:protein K48-linked deubiquitination"/>
    <property type="evidence" value="ECO:0007669"/>
    <property type="project" value="InterPro"/>
</dbReference>
<sequence length="403" mass="43771">MAPITVLYLPRNESTFPTLILDQSHQIDLIATDVEDIDEASIDSALLAPKPRNVRRSVADVGTLELLTSEQIAAVRGILWGPGGHPPCTWKQGFFFSSTPGLGFGLVQSQGGPCGALAAVQGHILATCYNQNGFEAFGASSWDAPCALLESFLAILSFVRAGGATIIVGCPDDSTSGMTYQQLLRSATCWRVQSDISVREVLESRMPQYMERGGWGIVLFLFSVLLTKGIKQVQSEMDDPSSCLTGAHGYCSQELVNLLLCGQAATNVFDGNQEIEGQLLHGITSRPRVGLLTLLEWHRYVEVGQLLKSPRLPVWVVCSESHFTVLFATTKGQSLPLDLMYYDGLANQEAPIRLAVSQRNSGAPAVPEDRTRCEGTTPPPLECVIHTKWPNSRVTWIGSDPLL</sequence>
<comment type="similarity">
    <text evidence="1">Belongs to the MINDY deubiquitinase family. FAM188 subfamily.</text>
</comment>
<evidence type="ECO:0000313" key="4">
    <source>
        <dbReference type="Proteomes" id="UP000708148"/>
    </source>
</evidence>
<proteinExistence type="inferred from homology"/>
<dbReference type="Pfam" id="PF13898">
    <property type="entry name" value="MINDY-3_4_CD"/>
    <property type="match status" value="1"/>
</dbReference>
<organism evidence="3 4">
    <name type="scientific">Ostreobium quekettii</name>
    <dbReference type="NCBI Taxonomy" id="121088"/>
    <lineage>
        <taxon>Eukaryota</taxon>
        <taxon>Viridiplantae</taxon>
        <taxon>Chlorophyta</taxon>
        <taxon>core chlorophytes</taxon>
        <taxon>Ulvophyceae</taxon>
        <taxon>TCBD clade</taxon>
        <taxon>Bryopsidales</taxon>
        <taxon>Ostreobineae</taxon>
        <taxon>Ostreobiaceae</taxon>
        <taxon>Ostreobium</taxon>
    </lineage>
</organism>
<dbReference type="OrthoDB" id="10263628at2759"/>